<keyword evidence="3" id="KW-1185">Reference proteome</keyword>
<gene>
    <name evidence="2" type="ORF">SAMN05192554_11056</name>
</gene>
<name>A0A1G9XEH3_9EURY</name>
<accession>A0A1G9XEH3</accession>
<protein>
    <submittedName>
        <fullName evidence="2">Uncharacterized protein</fullName>
    </submittedName>
</protein>
<reference evidence="2 3" key="1">
    <citation type="submission" date="2016-10" db="EMBL/GenBank/DDBJ databases">
        <authorList>
            <person name="de Groot N.N."/>
        </authorList>
    </citation>
    <scope>NUCLEOTIDE SEQUENCE [LARGE SCALE GENOMIC DNA]</scope>
    <source>
        <strain evidence="3">EB21,IBRC-M 10013,KCTC 4048</strain>
    </source>
</reference>
<dbReference type="EMBL" id="FNIA01000010">
    <property type="protein sequence ID" value="SDM94675.1"/>
    <property type="molecule type" value="Genomic_DNA"/>
</dbReference>
<dbReference type="RefSeq" id="WP_089733612.1">
    <property type="nucleotide sequence ID" value="NZ_FNIA01000010.1"/>
</dbReference>
<dbReference type="AlphaFoldDB" id="A0A1G9XEH3"/>
<feature type="transmembrane region" description="Helical" evidence="1">
    <location>
        <begin position="191"/>
        <end position="210"/>
    </location>
</feature>
<keyword evidence="1" id="KW-0472">Membrane</keyword>
<proteinExistence type="predicted"/>
<dbReference type="Proteomes" id="UP000199370">
    <property type="component" value="Unassembled WGS sequence"/>
</dbReference>
<keyword evidence="1" id="KW-1133">Transmembrane helix</keyword>
<evidence type="ECO:0000313" key="3">
    <source>
        <dbReference type="Proteomes" id="UP000199370"/>
    </source>
</evidence>
<evidence type="ECO:0000256" key="1">
    <source>
        <dbReference type="SAM" id="Phobius"/>
    </source>
</evidence>
<evidence type="ECO:0000313" key="2">
    <source>
        <dbReference type="EMBL" id="SDM94675.1"/>
    </source>
</evidence>
<dbReference type="STRING" id="996166.SAMN05192554_11056"/>
<organism evidence="2 3">
    <name type="scientific">Haloarchaeobius iranensis</name>
    <dbReference type="NCBI Taxonomy" id="996166"/>
    <lineage>
        <taxon>Archaea</taxon>
        <taxon>Methanobacteriati</taxon>
        <taxon>Methanobacteriota</taxon>
        <taxon>Stenosarchaea group</taxon>
        <taxon>Halobacteria</taxon>
        <taxon>Halobacteriales</taxon>
        <taxon>Halorubellaceae</taxon>
        <taxon>Haloarchaeobius</taxon>
    </lineage>
</organism>
<keyword evidence="1" id="KW-0812">Transmembrane</keyword>
<feature type="transmembrane region" description="Helical" evidence="1">
    <location>
        <begin position="166"/>
        <end position="185"/>
    </location>
</feature>
<sequence length="216" mass="24407">MPPEGEGPATFESVVESVRSWANRDSSPDGDPVRRLQEKLERDLNAEAETPWEEDVVALGTQSGGCEIVVNGAIGIRFVTDFNRGRMRRFDHRLPAQSDRYNYLLVYLHELPPRFQDGWRVRQRKFSAPRLGLRDFAFVVRPRTRGDDDVQVDPGTVREVVKTLGFLRMVLLVLLVALVVASAAVSERFELVLLVFGAVGLWFVGVALYLRRVPSK</sequence>